<keyword evidence="2" id="KW-1185">Reference proteome</keyword>
<sequence>MIQGAPEGIVGLGLFAAQRRLRHAGIQKWTISYMESERPFSTVLQVREKHGDPHLVVASRNPIRFLPSIYQDNEFLRNFLWVFQHLYNEITLTLDNLHSFFVPSDTPEGFLRWLAGWFDISIAQVLPEDKLRLLLHQAVTLYRYRGTAIGIQKLMKLLTGVEPEILENYLPHDAYVLGASPGNRAALILDSKKQYRAYFTVFFPIERAEVDPGVVTLLPQILEMEKPANTLAIIAFRNPEEVKVLGVLIDDDTRMASDESVPETGGDKE</sequence>
<name>A0A1N6X8I0_9SPIO</name>
<gene>
    <name evidence="1" type="ORF">SAMN05920897_12118</name>
</gene>
<dbReference type="RefSeq" id="WP_076489829.1">
    <property type="nucleotide sequence ID" value="NZ_FTMS01000021.1"/>
</dbReference>
<dbReference type="InterPro" id="IPR011748">
    <property type="entry name" value="Unchr_phage_tail-like"/>
</dbReference>
<organism evidence="1 2">
    <name type="scientific">Alkalispirochaeta americana</name>
    <dbReference type="NCBI Taxonomy" id="159291"/>
    <lineage>
        <taxon>Bacteria</taxon>
        <taxon>Pseudomonadati</taxon>
        <taxon>Spirochaetota</taxon>
        <taxon>Spirochaetia</taxon>
        <taxon>Spirochaetales</taxon>
        <taxon>Spirochaetaceae</taxon>
        <taxon>Alkalispirochaeta</taxon>
    </lineage>
</organism>
<reference evidence="1 2" key="1">
    <citation type="submission" date="2017-01" db="EMBL/GenBank/DDBJ databases">
        <authorList>
            <person name="Mah S.A."/>
            <person name="Swanson W.J."/>
            <person name="Moy G.W."/>
            <person name="Vacquier V.D."/>
        </authorList>
    </citation>
    <scope>NUCLEOTIDE SEQUENCE [LARGE SCALE GENOMIC DNA]</scope>
    <source>
        <strain evidence="1 2">ASpG1</strain>
    </source>
</reference>
<dbReference type="NCBIfam" id="TIGR02242">
    <property type="entry name" value="tail_TIGR02242"/>
    <property type="match status" value="1"/>
</dbReference>
<dbReference type="AlphaFoldDB" id="A0A1N6X8I0"/>
<evidence type="ECO:0000313" key="1">
    <source>
        <dbReference type="EMBL" id="SIQ98662.1"/>
    </source>
</evidence>
<proteinExistence type="predicted"/>
<dbReference type="Pfam" id="PF09684">
    <property type="entry name" value="Tail_P2_I"/>
    <property type="match status" value="1"/>
</dbReference>
<dbReference type="STRING" id="159291.SAMN05920897_12118"/>
<accession>A0A1N6X8I0</accession>
<dbReference type="InterPro" id="IPR006521">
    <property type="entry name" value="Tail_protein_I"/>
</dbReference>
<dbReference type="Proteomes" id="UP000186400">
    <property type="component" value="Unassembled WGS sequence"/>
</dbReference>
<dbReference type="OrthoDB" id="370073at2"/>
<protein>
    <submittedName>
        <fullName evidence="1">Phage tail protein domain-containing protein</fullName>
    </submittedName>
</protein>
<dbReference type="EMBL" id="FTMS01000021">
    <property type="protein sequence ID" value="SIQ98662.1"/>
    <property type="molecule type" value="Genomic_DNA"/>
</dbReference>
<evidence type="ECO:0000313" key="2">
    <source>
        <dbReference type="Proteomes" id="UP000186400"/>
    </source>
</evidence>